<dbReference type="GeneID" id="28825094"/>
<evidence type="ECO:0000313" key="4">
    <source>
        <dbReference type="Proteomes" id="UP000070700"/>
    </source>
</evidence>
<dbReference type="Proteomes" id="UP000070700">
    <property type="component" value="Unassembled WGS sequence"/>
</dbReference>
<dbReference type="OrthoDB" id="2740448at2759"/>
<keyword evidence="4" id="KW-1185">Reference proteome</keyword>
<dbReference type="AlphaFoldDB" id="A0A194X2C2"/>
<keyword evidence="1" id="KW-0539">Nucleus</keyword>
<gene>
    <name evidence="3" type="ORF">LY89DRAFT_686809</name>
</gene>
<feature type="domain" description="Zn(2)-C6 fungal-type" evidence="2">
    <location>
        <begin position="130"/>
        <end position="158"/>
    </location>
</feature>
<organism evidence="3 4">
    <name type="scientific">Mollisia scopiformis</name>
    <name type="common">Conifer needle endophyte fungus</name>
    <name type="synonym">Phialocephala scopiformis</name>
    <dbReference type="NCBI Taxonomy" id="149040"/>
    <lineage>
        <taxon>Eukaryota</taxon>
        <taxon>Fungi</taxon>
        <taxon>Dikarya</taxon>
        <taxon>Ascomycota</taxon>
        <taxon>Pezizomycotina</taxon>
        <taxon>Leotiomycetes</taxon>
        <taxon>Helotiales</taxon>
        <taxon>Mollisiaceae</taxon>
        <taxon>Mollisia</taxon>
    </lineage>
</organism>
<dbReference type="PROSITE" id="PS00463">
    <property type="entry name" value="ZN2_CY6_FUNGAL_1"/>
    <property type="match status" value="1"/>
</dbReference>
<evidence type="ECO:0000313" key="3">
    <source>
        <dbReference type="EMBL" id="KUJ14323.1"/>
    </source>
</evidence>
<sequence length="602" mass="68316">MEVYPGIHQFMCKGCRNVQLHYQCVFWSPGDHAWNCQDCLPLREMLNQTKLEFCPGCVRKQKAPEKATEPIANVEFSSTKQFFPADIVRMGCSSCRKRKISCSRLYTAASKCEGCLEEDLECDCKVMRRTCQYCKDRMIRCTGNEDTCTNCMRFQQECKPVKREKVTKPVRKDAQSAPARDHLDVIDGMKADLSFDNCLSCEKDSMLRCDRNLDGCVHCKIKKQPCEYPSPLASTLSDRSSKFCTSCYGRKSKRSEDPLCDRCKSIEWNKSKVIEPCHACRLMSTQCDDAKTCAQCQKLDFKCKRGPTGGNSSSQYPTSCDPTDSTIPPYTVGWSSSNQYTYDAASRTYTAASEWTPDNHAAERNQDATVKLFADLYSRTSHPPRNPSKRIEKGNHVDCTDRKCPCQSQDMIYKKANGEFYSRPLPDIIRLPGRRRTSYICKVGNIDCSAKSPCQECTVPAIDPTRETPGRWRAVREGPACDPCRNYKHRSDGKAPSFASCERLGRKCSYSSDKFEKGVLLKEYLEDSTRREETVVADRPVAQTVEKQDVASKDKEMKDVTTDTEDLDVEDWCMVTSEDVDGVVEEEPSANTKGMGRSYRFW</sequence>
<dbReference type="InterPro" id="IPR001138">
    <property type="entry name" value="Zn2Cys6_DnaBD"/>
</dbReference>
<dbReference type="RefSeq" id="XP_018068678.1">
    <property type="nucleotide sequence ID" value="XM_018215368.1"/>
</dbReference>
<feature type="domain" description="Zn(2)-C6 fungal-type" evidence="2">
    <location>
        <begin position="91"/>
        <end position="122"/>
    </location>
</feature>
<dbReference type="GO" id="GO:0008270">
    <property type="term" value="F:zinc ion binding"/>
    <property type="evidence" value="ECO:0007669"/>
    <property type="project" value="InterPro"/>
</dbReference>
<dbReference type="PROSITE" id="PS50048">
    <property type="entry name" value="ZN2_CY6_FUNGAL_2"/>
    <property type="match status" value="2"/>
</dbReference>
<name>A0A194X2C2_MOLSC</name>
<dbReference type="KEGG" id="psco:LY89DRAFT_686809"/>
<proteinExistence type="predicted"/>
<dbReference type="InterPro" id="IPR036864">
    <property type="entry name" value="Zn2-C6_fun-type_DNA-bd_sf"/>
</dbReference>
<accession>A0A194X2C2</accession>
<evidence type="ECO:0000259" key="2">
    <source>
        <dbReference type="PROSITE" id="PS50048"/>
    </source>
</evidence>
<dbReference type="GO" id="GO:0000981">
    <property type="term" value="F:DNA-binding transcription factor activity, RNA polymerase II-specific"/>
    <property type="evidence" value="ECO:0007669"/>
    <property type="project" value="InterPro"/>
</dbReference>
<evidence type="ECO:0000256" key="1">
    <source>
        <dbReference type="ARBA" id="ARBA00023242"/>
    </source>
</evidence>
<dbReference type="Gene3D" id="4.10.240.10">
    <property type="entry name" value="Zn(2)-C6 fungal-type DNA-binding domain"/>
    <property type="match status" value="2"/>
</dbReference>
<protein>
    <recommendedName>
        <fullName evidence="2">Zn(2)-C6 fungal-type domain-containing protein</fullName>
    </recommendedName>
</protein>
<dbReference type="InParanoid" id="A0A194X2C2"/>
<dbReference type="SMART" id="SM00066">
    <property type="entry name" value="GAL4"/>
    <property type="match status" value="3"/>
</dbReference>
<reference evidence="3 4" key="1">
    <citation type="submission" date="2015-10" db="EMBL/GenBank/DDBJ databases">
        <title>Full genome of DAOMC 229536 Phialocephala scopiformis, a fungal endophyte of spruce producing the potent anti-insectan compound rugulosin.</title>
        <authorList>
            <consortium name="DOE Joint Genome Institute"/>
            <person name="Walker A.K."/>
            <person name="Frasz S.L."/>
            <person name="Seifert K.A."/>
            <person name="Miller J.D."/>
            <person name="Mondo S.J."/>
            <person name="Labutti K."/>
            <person name="Lipzen A."/>
            <person name="Dockter R."/>
            <person name="Kennedy M."/>
            <person name="Grigoriev I.V."/>
            <person name="Spatafora J.W."/>
        </authorList>
    </citation>
    <scope>NUCLEOTIDE SEQUENCE [LARGE SCALE GENOMIC DNA]</scope>
    <source>
        <strain evidence="3 4">CBS 120377</strain>
    </source>
</reference>
<dbReference type="EMBL" id="KQ947420">
    <property type="protein sequence ID" value="KUJ14323.1"/>
    <property type="molecule type" value="Genomic_DNA"/>
</dbReference>